<sequence length="928" mass="96954">MWLPFTVVAAFLSSVHCAESGLLLPMMIPGAPLASDSTSLSLNSSADPSPTTSSARFSVSSAAFPTESATIFGSRKRAAIPACLKTIELSCLNLAANCIDTVNGGNFNNLWGIPSCVAAATCYGVGDLITSVQCQTGFTLTNAAQTSLDGNIYAGIVGGCTSCAITQQNYVDFYYGQLTAINTANWPSSNAVVQALWSAITAWTATSLSVPYQNFNDWLHYSSYPTIITVSYSTFIFKHVNSHSLHAVLTCMIIDPNPAPTSGAISETFVKFTTTVIIAIPRATTTVVVAGTTLTLAPGGTPINAPLPSGVSILSATTPTWNPNIIPPTSVLSVTFTAPPSFTTIVAVPTASASPPKNITGPPGDLNTRGENWWLLVFGPIVGGLLPPDIGIPGGSTPTAAPPADWTGEWSNPEPTSSTSTKSSSASTSTSSSSSCPQPTAVYSLSDDSENADWDGLGADPDRRRSSSTIAARAGRSMTLPICQITTGNAIINPNTVSLGGGIYYTIGLKALGGTNTGLSQINVNGRPVGNGGGTVAIAQEHVFEIGYIKQFFESLNNNGISCTWIVNNVYTRAGWDGRTWALSLLQDIDQTANMVWVDKPMNQAKSNVVNQNKASAADPPQRQNIDKITDFSSPNSINLIQDAEYFIRNFAALGTYFGSTGATFQATALRIQNRLAQITPSTPDINLPVAFNSWLRSLVNSYPAGCTSRAANVFNYYRNKMSGVANQHTHRKIGIPQCFPLFPTGINAQSFAWQNLVPPPPTLPSCNIPGTQGSLQFGINPDGVPENALINFRVLGAGRSDLYSFGTGSDYSDPHFVAADISSIAGCGGAVNIGPSPPGTAYPDAFLSPQCNGQTGKHTVPISFVVNGQTLSCVSLYSNVPASGGGIGIFILCAGSTAAATSCATSVMTSNYPTGHLLAGPLLFIPS</sequence>
<evidence type="ECO:0000313" key="4">
    <source>
        <dbReference type="Proteomes" id="UP001362999"/>
    </source>
</evidence>
<feature type="region of interest" description="Disordered" evidence="1">
    <location>
        <begin position="393"/>
        <end position="471"/>
    </location>
</feature>
<evidence type="ECO:0000313" key="3">
    <source>
        <dbReference type="EMBL" id="KAK7043324.1"/>
    </source>
</evidence>
<comment type="caution">
    <text evidence="3">The sequence shown here is derived from an EMBL/GenBank/DDBJ whole genome shotgun (WGS) entry which is preliminary data.</text>
</comment>
<reference evidence="3 4" key="1">
    <citation type="journal article" date="2024" name="J Genomics">
        <title>Draft genome sequencing and assembly of Favolaschia claudopus CIRM-BRFM 2984 isolated from oak limbs.</title>
        <authorList>
            <person name="Navarro D."/>
            <person name="Drula E."/>
            <person name="Chaduli D."/>
            <person name="Cazenave R."/>
            <person name="Ahrendt S."/>
            <person name="Wang J."/>
            <person name="Lipzen A."/>
            <person name="Daum C."/>
            <person name="Barry K."/>
            <person name="Grigoriev I.V."/>
            <person name="Favel A."/>
            <person name="Rosso M.N."/>
            <person name="Martin F."/>
        </authorList>
    </citation>
    <scope>NUCLEOTIDE SEQUENCE [LARGE SCALE GENOMIC DNA]</scope>
    <source>
        <strain evidence="3 4">CIRM-BRFM 2984</strain>
    </source>
</reference>
<feature type="chain" id="PRO_5043440902" evidence="2">
    <location>
        <begin position="18"/>
        <end position="928"/>
    </location>
</feature>
<name>A0AAW0CWE1_9AGAR</name>
<evidence type="ECO:0000256" key="1">
    <source>
        <dbReference type="SAM" id="MobiDB-lite"/>
    </source>
</evidence>
<feature type="compositionally biased region" description="Low complexity" evidence="1">
    <location>
        <begin position="393"/>
        <end position="404"/>
    </location>
</feature>
<proteinExistence type="predicted"/>
<evidence type="ECO:0000256" key="2">
    <source>
        <dbReference type="SAM" id="SignalP"/>
    </source>
</evidence>
<feature type="compositionally biased region" description="Low complexity" evidence="1">
    <location>
        <begin position="416"/>
        <end position="435"/>
    </location>
</feature>
<protein>
    <submittedName>
        <fullName evidence="3">Chitin synthase</fullName>
    </submittedName>
</protein>
<gene>
    <name evidence="3" type="ORF">R3P38DRAFT_2883628</name>
</gene>
<keyword evidence="4" id="KW-1185">Reference proteome</keyword>
<keyword evidence="2" id="KW-0732">Signal</keyword>
<feature type="signal peptide" evidence="2">
    <location>
        <begin position="1"/>
        <end position="17"/>
    </location>
</feature>
<accession>A0AAW0CWE1</accession>
<dbReference type="EMBL" id="JAWWNJ010000012">
    <property type="protein sequence ID" value="KAK7043324.1"/>
    <property type="molecule type" value="Genomic_DNA"/>
</dbReference>
<organism evidence="3 4">
    <name type="scientific">Favolaschia claudopus</name>
    <dbReference type="NCBI Taxonomy" id="2862362"/>
    <lineage>
        <taxon>Eukaryota</taxon>
        <taxon>Fungi</taxon>
        <taxon>Dikarya</taxon>
        <taxon>Basidiomycota</taxon>
        <taxon>Agaricomycotina</taxon>
        <taxon>Agaricomycetes</taxon>
        <taxon>Agaricomycetidae</taxon>
        <taxon>Agaricales</taxon>
        <taxon>Marasmiineae</taxon>
        <taxon>Mycenaceae</taxon>
        <taxon>Favolaschia</taxon>
    </lineage>
</organism>
<dbReference type="Proteomes" id="UP001362999">
    <property type="component" value="Unassembled WGS sequence"/>
</dbReference>
<dbReference type="AlphaFoldDB" id="A0AAW0CWE1"/>